<dbReference type="InterPro" id="IPR011009">
    <property type="entry name" value="Kinase-like_dom_sf"/>
</dbReference>
<organism evidence="3 4">
    <name type="scientific">Forsythia ovata</name>
    <dbReference type="NCBI Taxonomy" id="205694"/>
    <lineage>
        <taxon>Eukaryota</taxon>
        <taxon>Viridiplantae</taxon>
        <taxon>Streptophyta</taxon>
        <taxon>Embryophyta</taxon>
        <taxon>Tracheophyta</taxon>
        <taxon>Spermatophyta</taxon>
        <taxon>Magnoliopsida</taxon>
        <taxon>eudicotyledons</taxon>
        <taxon>Gunneridae</taxon>
        <taxon>Pentapetalae</taxon>
        <taxon>asterids</taxon>
        <taxon>lamiids</taxon>
        <taxon>Lamiales</taxon>
        <taxon>Oleaceae</taxon>
        <taxon>Forsythieae</taxon>
        <taxon>Forsythia</taxon>
    </lineage>
</organism>
<reference evidence="4" key="1">
    <citation type="submission" date="2024-07" db="EMBL/GenBank/DDBJ databases">
        <title>Two chromosome-level genome assemblies of Korean endemic species Abeliophyllum distichum and Forsythia ovata (Oleaceae).</title>
        <authorList>
            <person name="Jang H."/>
        </authorList>
    </citation>
    <scope>NUCLEOTIDE SEQUENCE [LARGE SCALE GENOMIC DNA]</scope>
</reference>
<proteinExistence type="predicted"/>
<dbReference type="SUPFAM" id="SSF56112">
    <property type="entry name" value="Protein kinase-like (PK-like)"/>
    <property type="match status" value="1"/>
</dbReference>
<evidence type="ECO:0000259" key="2">
    <source>
        <dbReference type="PROSITE" id="PS50011"/>
    </source>
</evidence>
<dbReference type="InterPro" id="IPR051824">
    <property type="entry name" value="LRR_Rcpt-Like_S/T_Kinase"/>
</dbReference>
<dbReference type="Gene3D" id="3.30.200.20">
    <property type="entry name" value="Phosphorylase Kinase, domain 1"/>
    <property type="match status" value="1"/>
</dbReference>
<evidence type="ECO:0000313" key="3">
    <source>
        <dbReference type="EMBL" id="KAL2494128.1"/>
    </source>
</evidence>
<name>A0ABD1S0Y3_9LAMI</name>
<dbReference type="AlphaFoldDB" id="A0ABD1S0Y3"/>
<dbReference type="InterPro" id="IPR001245">
    <property type="entry name" value="Ser-Thr/Tyr_kinase_cat_dom"/>
</dbReference>
<dbReference type="FunFam" id="1.10.510.10:FF:000448">
    <property type="entry name" value="Putative LRR receptor-like serine/threonine-protein kinase"/>
    <property type="match status" value="1"/>
</dbReference>
<evidence type="ECO:0000313" key="4">
    <source>
        <dbReference type="Proteomes" id="UP001604277"/>
    </source>
</evidence>
<accession>A0ABD1S0Y3</accession>
<keyword evidence="4" id="KW-1185">Reference proteome</keyword>
<dbReference type="Proteomes" id="UP001604277">
    <property type="component" value="Unassembled WGS sequence"/>
</dbReference>
<dbReference type="PANTHER" id="PTHR48006:SF50">
    <property type="entry name" value="OS03G0724300 PROTEIN"/>
    <property type="match status" value="1"/>
</dbReference>
<comment type="caution">
    <text evidence="3">The sequence shown here is derived from an EMBL/GenBank/DDBJ whole genome shotgun (WGS) entry which is preliminary data.</text>
</comment>
<evidence type="ECO:0000256" key="1">
    <source>
        <dbReference type="ARBA" id="ARBA00004479"/>
    </source>
</evidence>
<dbReference type="GO" id="GO:0016020">
    <property type="term" value="C:membrane"/>
    <property type="evidence" value="ECO:0007669"/>
    <property type="project" value="UniProtKB-SubCell"/>
</dbReference>
<dbReference type="Pfam" id="PF07714">
    <property type="entry name" value="PK_Tyr_Ser-Thr"/>
    <property type="match status" value="1"/>
</dbReference>
<sequence>MVIVYDNWERLVGATLKREELRRVAREDSSSSFSSMASDLDLNFRLNELSLNFENLGISFTYREILQATGNFSDVNLIKHGHSGDFFFGILEESIRDSSSVVVKRIFDWEACLLELDFFSKVSSRRFVPLLGHCLEEGNEKFLVYKYMTNEDLSSSLLKRSDHDDKGFAFLRGDDERLGSLDWITRLKIAIGVAEGLAFLHHECDPPLVHGDVQASSILLDVNFEVGLGSLSQVGAQERGIPTGTRNKSCTDDIYCFGKVLLELVTGKLGISASNDATLKDCFQRTVLHISIYDKEPLINILDPSLIIDEDLLEEVWAMAIIAKSCLNPNPSRRPIIQYVLKALENPLKMQGRVCEVAKMVRVLGSGVGTINGLKVCLGKGTRFSVYSKFEARFNDVVLGTELEIIGNVLVLGKYNGVNLNQNIE</sequence>
<dbReference type="FunFam" id="3.30.200.20:FF:000433">
    <property type="entry name" value="Predicted protein"/>
    <property type="match status" value="1"/>
</dbReference>
<dbReference type="InterPro" id="IPR000719">
    <property type="entry name" value="Prot_kinase_dom"/>
</dbReference>
<protein>
    <submittedName>
        <fullName evidence="3">LRR receptor-like serine/threonine-protein kinase</fullName>
    </submittedName>
</protein>
<dbReference type="PROSITE" id="PS50011">
    <property type="entry name" value="PROTEIN_KINASE_DOM"/>
    <property type="match status" value="1"/>
</dbReference>
<dbReference type="EMBL" id="JBFOLJ010000011">
    <property type="protein sequence ID" value="KAL2494128.1"/>
    <property type="molecule type" value="Genomic_DNA"/>
</dbReference>
<comment type="subcellular location">
    <subcellularLocation>
        <location evidence="1">Membrane</location>
        <topology evidence="1">Single-pass type I membrane protein</topology>
    </subcellularLocation>
</comment>
<gene>
    <name evidence="3" type="ORF">Fot_37885</name>
</gene>
<dbReference type="Gene3D" id="1.10.510.10">
    <property type="entry name" value="Transferase(Phosphotransferase) domain 1"/>
    <property type="match status" value="2"/>
</dbReference>
<dbReference type="PANTHER" id="PTHR48006">
    <property type="entry name" value="LEUCINE-RICH REPEAT-CONTAINING PROTEIN DDB_G0281931-RELATED"/>
    <property type="match status" value="1"/>
</dbReference>
<feature type="domain" description="Protein kinase" evidence="2">
    <location>
        <begin position="72"/>
        <end position="349"/>
    </location>
</feature>